<protein>
    <recommendedName>
        <fullName evidence="2">Inosine/uridine-preferring nucleoside hydrolase domain-containing protein</fullName>
    </recommendedName>
</protein>
<dbReference type="STRING" id="229535.A0A0M9WJV1"/>
<dbReference type="Gene3D" id="3.90.245.10">
    <property type="entry name" value="Ribonucleoside hydrolase-like"/>
    <property type="match status" value="1"/>
</dbReference>
<proteinExistence type="inferred from homology"/>
<dbReference type="PANTHER" id="PTHR46190:SF1">
    <property type="entry name" value="SI:CH211-201H21.5"/>
    <property type="match status" value="1"/>
</dbReference>
<name>A0A0M9WJV1_9EURO</name>
<gene>
    <name evidence="3" type="ORF">ACN38_g1337</name>
</gene>
<keyword evidence="4" id="KW-1185">Reference proteome</keyword>
<dbReference type="PANTHER" id="PTHR46190">
    <property type="entry name" value="SI:CH211-201H21.5-RELATED"/>
    <property type="match status" value="1"/>
</dbReference>
<comment type="caution">
    <text evidence="3">The sequence shown here is derived from an EMBL/GenBank/DDBJ whole genome shotgun (WGS) entry which is preliminary data.</text>
</comment>
<comment type="similarity">
    <text evidence="1">Belongs to the IUNH family.</text>
</comment>
<dbReference type="Proteomes" id="UP000037696">
    <property type="component" value="Unassembled WGS sequence"/>
</dbReference>
<reference evidence="3 4" key="1">
    <citation type="submission" date="2015-08" db="EMBL/GenBank/DDBJ databases">
        <title>Genome sequencing of Penicillium nordicum.</title>
        <authorList>
            <person name="Nguyen H.D."/>
            <person name="Seifert K.A."/>
        </authorList>
    </citation>
    <scope>NUCLEOTIDE SEQUENCE [LARGE SCALE GENOMIC DNA]</scope>
    <source>
        <strain evidence="3 4">DAOMC 185683</strain>
    </source>
</reference>
<dbReference type="EMBL" id="LHQQ01000013">
    <property type="protein sequence ID" value="KOS47665.1"/>
    <property type="molecule type" value="Genomic_DNA"/>
</dbReference>
<dbReference type="OrthoDB" id="4362833at2759"/>
<dbReference type="SUPFAM" id="SSF53590">
    <property type="entry name" value="Nucleoside hydrolase"/>
    <property type="match status" value="1"/>
</dbReference>
<dbReference type="InterPro" id="IPR001910">
    <property type="entry name" value="Inosine/uridine_hydrolase_dom"/>
</dbReference>
<evidence type="ECO:0000313" key="4">
    <source>
        <dbReference type="Proteomes" id="UP000037696"/>
    </source>
</evidence>
<dbReference type="AlphaFoldDB" id="A0A0M9WJV1"/>
<sequence length="84" mass="8973">MIGLRAAFMQGFSTGRPGNSPSATNWMVQMAHKYPGEVSINPAGALTDIALAMRMDPQFASLAKDLMIMGGYAGLHLPTESSRM</sequence>
<feature type="domain" description="Inosine/uridine-preferring nucleoside hydrolase" evidence="2">
    <location>
        <begin position="19"/>
        <end position="74"/>
    </location>
</feature>
<evidence type="ECO:0000259" key="2">
    <source>
        <dbReference type="Pfam" id="PF01156"/>
    </source>
</evidence>
<dbReference type="InterPro" id="IPR052775">
    <property type="entry name" value="IUN_hydrolase"/>
</dbReference>
<dbReference type="Pfam" id="PF01156">
    <property type="entry name" value="IU_nuc_hydro"/>
    <property type="match status" value="1"/>
</dbReference>
<organism evidence="3 4">
    <name type="scientific">Penicillium nordicum</name>
    <dbReference type="NCBI Taxonomy" id="229535"/>
    <lineage>
        <taxon>Eukaryota</taxon>
        <taxon>Fungi</taxon>
        <taxon>Dikarya</taxon>
        <taxon>Ascomycota</taxon>
        <taxon>Pezizomycotina</taxon>
        <taxon>Eurotiomycetes</taxon>
        <taxon>Eurotiomycetidae</taxon>
        <taxon>Eurotiales</taxon>
        <taxon>Aspergillaceae</taxon>
        <taxon>Penicillium</taxon>
    </lineage>
</organism>
<evidence type="ECO:0000313" key="3">
    <source>
        <dbReference type="EMBL" id="KOS47665.1"/>
    </source>
</evidence>
<evidence type="ECO:0000256" key="1">
    <source>
        <dbReference type="ARBA" id="ARBA00009176"/>
    </source>
</evidence>
<dbReference type="InterPro" id="IPR036452">
    <property type="entry name" value="Ribo_hydro-like"/>
</dbReference>
<accession>A0A0M9WJV1</accession>
<dbReference type="GO" id="GO:0016799">
    <property type="term" value="F:hydrolase activity, hydrolyzing N-glycosyl compounds"/>
    <property type="evidence" value="ECO:0007669"/>
    <property type="project" value="InterPro"/>
</dbReference>